<accession>A3MW22</accession>
<dbReference type="GeneID" id="4909227"/>
<dbReference type="EMBL" id="CP000561">
    <property type="protein sequence ID" value="ABO08839.1"/>
    <property type="molecule type" value="Genomic_DNA"/>
</dbReference>
<dbReference type="KEGG" id="pcl:Pcal_1419"/>
<dbReference type="InterPro" id="IPR021109">
    <property type="entry name" value="Peptidase_aspartic_dom_sf"/>
</dbReference>
<dbReference type="PROSITE" id="PS00141">
    <property type="entry name" value="ASP_PROTEASE"/>
    <property type="match status" value="1"/>
</dbReference>
<dbReference type="SUPFAM" id="SSF50630">
    <property type="entry name" value="Acid proteases"/>
    <property type="match status" value="1"/>
</dbReference>
<gene>
    <name evidence="1" type="ordered locus">Pcal_1419</name>
</gene>
<dbReference type="Gene3D" id="2.40.70.10">
    <property type="entry name" value="Acid Proteases"/>
    <property type="match status" value="1"/>
</dbReference>
<name>A3MW22_PYRCJ</name>
<organism evidence="1 2">
    <name type="scientific">Pyrobaculum calidifontis (strain DSM 21063 / JCM 11548 / VA1)</name>
    <dbReference type="NCBI Taxonomy" id="410359"/>
    <lineage>
        <taxon>Archaea</taxon>
        <taxon>Thermoproteota</taxon>
        <taxon>Thermoprotei</taxon>
        <taxon>Thermoproteales</taxon>
        <taxon>Thermoproteaceae</taxon>
        <taxon>Pyrobaculum</taxon>
    </lineage>
</organism>
<protein>
    <recommendedName>
        <fullName evidence="3">Peptidase A2 domain-containing protein</fullName>
    </recommendedName>
</protein>
<dbReference type="eggNOG" id="arCOG03744">
    <property type="taxonomic scope" value="Archaea"/>
</dbReference>
<dbReference type="Pfam" id="PF13650">
    <property type="entry name" value="Asp_protease_2"/>
    <property type="match status" value="1"/>
</dbReference>
<dbReference type="GO" id="GO:0006508">
    <property type="term" value="P:proteolysis"/>
    <property type="evidence" value="ECO:0007669"/>
    <property type="project" value="InterPro"/>
</dbReference>
<sequence>MGHVWMTAKIGDAEGRKAVDVDALVDTGTTLTVVPRRLAKELDLRPTGKATLTTATGVVELKKTRTWIELERRGEVAPALLSDAVDKVLTGATTLEVLGLKVDPTSGKLKERTILLY</sequence>
<dbReference type="HOGENOM" id="CLU_145188_1_0_2"/>
<dbReference type="GO" id="GO:0004190">
    <property type="term" value="F:aspartic-type endopeptidase activity"/>
    <property type="evidence" value="ECO:0007669"/>
    <property type="project" value="InterPro"/>
</dbReference>
<reference evidence="1" key="1">
    <citation type="submission" date="2007-02" db="EMBL/GenBank/DDBJ databases">
        <title>Complete sequence of Pyrobaculum calidifontis JCM 11548.</title>
        <authorList>
            <consortium name="US DOE Joint Genome Institute"/>
            <person name="Copeland A."/>
            <person name="Lucas S."/>
            <person name="Lapidus A."/>
            <person name="Barry K."/>
            <person name="Glavina del Rio T."/>
            <person name="Dalin E."/>
            <person name="Tice H."/>
            <person name="Pitluck S."/>
            <person name="Chain P."/>
            <person name="Malfatti S."/>
            <person name="Shin M."/>
            <person name="Vergez L."/>
            <person name="Schmutz J."/>
            <person name="Larimer F."/>
            <person name="Land M."/>
            <person name="Hauser L."/>
            <person name="Kyrpides N."/>
            <person name="Mikhailova N."/>
            <person name="Cozen A.E."/>
            <person name="Fitz-Gibbon S.T."/>
            <person name="House C.H."/>
            <person name="Saltikov C."/>
            <person name="Lowe T.M."/>
            <person name="Richardson P."/>
        </authorList>
    </citation>
    <scope>NUCLEOTIDE SEQUENCE [LARGE SCALE GENOMIC DNA]</scope>
    <source>
        <strain evidence="1">JCM 11548</strain>
    </source>
</reference>
<keyword evidence="2" id="KW-1185">Reference proteome</keyword>
<dbReference type="InterPro" id="IPR001969">
    <property type="entry name" value="Aspartic_peptidase_AS"/>
</dbReference>
<dbReference type="Proteomes" id="UP000001431">
    <property type="component" value="Chromosome"/>
</dbReference>
<dbReference type="AlphaFoldDB" id="A3MW22"/>
<evidence type="ECO:0000313" key="1">
    <source>
        <dbReference type="EMBL" id="ABO08839.1"/>
    </source>
</evidence>
<proteinExistence type="predicted"/>
<dbReference type="RefSeq" id="WP_011850097.1">
    <property type="nucleotide sequence ID" value="NC_009073.1"/>
</dbReference>
<dbReference type="STRING" id="410359.Pcal_1419"/>
<evidence type="ECO:0000313" key="2">
    <source>
        <dbReference type="Proteomes" id="UP000001431"/>
    </source>
</evidence>
<evidence type="ECO:0008006" key="3">
    <source>
        <dbReference type="Google" id="ProtNLM"/>
    </source>
</evidence>